<evidence type="ECO:0000313" key="6">
    <source>
        <dbReference type="Proteomes" id="UP000050454"/>
    </source>
</evidence>
<evidence type="ECO:0000313" key="5">
    <source>
        <dbReference type="EMBL" id="KPM49256.1"/>
    </source>
</evidence>
<proteinExistence type="inferred from homology"/>
<dbReference type="SUPFAM" id="SSF55729">
    <property type="entry name" value="Acyl-CoA N-acyltransferases (Nat)"/>
    <property type="match status" value="1"/>
</dbReference>
<dbReference type="PATRIC" id="fig|1605367.3.peg.1553"/>
<dbReference type="OrthoDB" id="9805924at2"/>
<comment type="similarity">
    <text evidence="1">Belongs to the acetyltransferase family.</text>
</comment>
<dbReference type="EMBL" id="LGTQ01000005">
    <property type="protein sequence ID" value="KPM49256.1"/>
    <property type="molecule type" value="Genomic_DNA"/>
</dbReference>
<reference evidence="5 6" key="1">
    <citation type="submission" date="2015-07" db="EMBL/GenBank/DDBJ databases">
        <title>The draft genome sequence of Leadbetterella sp. JN14-9.</title>
        <authorList>
            <person name="Liu Y."/>
            <person name="Du J."/>
            <person name="Shao Z."/>
        </authorList>
    </citation>
    <scope>NUCLEOTIDE SEQUENCE [LARGE SCALE GENOMIC DNA]</scope>
    <source>
        <strain evidence="5 6">JN14-9</strain>
    </source>
</reference>
<evidence type="ECO:0000256" key="1">
    <source>
        <dbReference type="ARBA" id="ARBA00008694"/>
    </source>
</evidence>
<dbReference type="GO" id="GO:0008080">
    <property type="term" value="F:N-acetyltransferase activity"/>
    <property type="evidence" value="ECO:0007669"/>
    <property type="project" value="TreeGrafter"/>
</dbReference>
<gene>
    <name evidence="5" type="ORF">AFM12_01095</name>
</gene>
<name>A0A0P7C3N5_9BACT</name>
<dbReference type="PANTHER" id="PTHR10545">
    <property type="entry name" value="DIAMINE N-ACETYLTRANSFERASE"/>
    <property type="match status" value="1"/>
</dbReference>
<evidence type="ECO:0000256" key="3">
    <source>
        <dbReference type="ARBA" id="ARBA00023315"/>
    </source>
</evidence>
<dbReference type="AlphaFoldDB" id="A0A0P7C3N5"/>
<dbReference type="PROSITE" id="PS51186">
    <property type="entry name" value="GNAT"/>
    <property type="match status" value="1"/>
</dbReference>
<organism evidence="5 6">
    <name type="scientific">Jiulongibacter sediminis</name>
    <dbReference type="NCBI Taxonomy" id="1605367"/>
    <lineage>
        <taxon>Bacteria</taxon>
        <taxon>Pseudomonadati</taxon>
        <taxon>Bacteroidota</taxon>
        <taxon>Cytophagia</taxon>
        <taxon>Cytophagales</taxon>
        <taxon>Leadbetterellaceae</taxon>
        <taxon>Jiulongibacter</taxon>
    </lineage>
</organism>
<dbReference type="CDD" id="cd04301">
    <property type="entry name" value="NAT_SF"/>
    <property type="match status" value="1"/>
</dbReference>
<evidence type="ECO:0000259" key="4">
    <source>
        <dbReference type="PROSITE" id="PS51186"/>
    </source>
</evidence>
<feature type="domain" description="N-acetyltransferase" evidence="4">
    <location>
        <begin position="3"/>
        <end position="149"/>
    </location>
</feature>
<dbReference type="InterPro" id="IPR051016">
    <property type="entry name" value="Diverse_Substrate_AcTransf"/>
</dbReference>
<dbReference type="PANTHER" id="PTHR10545:SF29">
    <property type="entry name" value="GH14572P-RELATED"/>
    <property type="match status" value="1"/>
</dbReference>
<dbReference type="Pfam" id="PF00583">
    <property type="entry name" value="Acetyltransf_1"/>
    <property type="match status" value="1"/>
</dbReference>
<dbReference type="InterPro" id="IPR016181">
    <property type="entry name" value="Acyl_CoA_acyltransferase"/>
</dbReference>
<accession>A0A0P7C3N5</accession>
<keyword evidence="2 5" id="KW-0808">Transferase</keyword>
<dbReference type="InterPro" id="IPR000182">
    <property type="entry name" value="GNAT_dom"/>
</dbReference>
<dbReference type="Proteomes" id="UP000050454">
    <property type="component" value="Unassembled WGS sequence"/>
</dbReference>
<dbReference type="RefSeq" id="WP_055143313.1">
    <property type="nucleotide sequence ID" value="NZ_JXSZ01000005.1"/>
</dbReference>
<keyword evidence="6" id="KW-1185">Reference proteome</keyword>
<dbReference type="FunFam" id="3.40.630.30:FF:000064">
    <property type="entry name" value="GNAT family acetyltransferase"/>
    <property type="match status" value="1"/>
</dbReference>
<evidence type="ECO:0000256" key="2">
    <source>
        <dbReference type="ARBA" id="ARBA00022679"/>
    </source>
</evidence>
<dbReference type="Gene3D" id="3.40.630.30">
    <property type="match status" value="1"/>
</dbReference>
<keyword evidence="3" id="KW-0012">Acyltransferase</keyword>
<sequence>MDLIIRKGEKEDIPAMMRLVKELAEYEKAADQVSNTEEQMLIDGFGDHPIFGSFVAVLDGEIVGTSIYYNRYSTWKGKRLYLEDIVVNEECRGKGVGKALFEATIAKAKEESCTGMMWQVLDWNESAISFYKQYGTRFDDDWVNCKLDF</sequence>
<protein>
    <submittedName>
        <fullName evidence="5">GNAT family acetyltransferase</fullName>
    </submittedName>
</protein>
<comment type="caution">
    <text evidence="5">The sequence shown here is derived from an EMBL/GenBank/DDBJ whole genome shotgun (WGS) entry which is preliminary data.</text>
</comment>
<dbReference type="STRING" id="1605367.AFM12_01095"/>